<reference evidence="1 2" key="1">
    <citation type="journal article" date="2019" name="Nat. Med.">
        <title>A library of human gut bacterial isolates paired with longitudinal multiomics data enables mechanistic microbiome research.</title>
        <authorList>
            <person name="Poyet M."/>
            <person name="Groussin M."/>
            <person name="Gibbons S.M."/>
            <person name="Avila-Pacheco J."/>
            <person name="Jiang X."/>
            <person name="Kearney S.M."/>
            <person name="Perrotta A.R."/>
            <person name="Berdy B."/>
            <person name="Zhao S."/>
            <person name="Lieberman T.D."/>
            <person name="Swanson P.K."/>
            <person name="Smith M."/>
            <person name="Roesemann S."/>
            <person name="Alexander J.E."/>
            <person name="Rich S.A."/>
            <person name="Livny J."/>
            <person name="Vlamakis H."/>
            <person name="Clish C."/>
            <person name="Bullock K."/>
            <person name="Deik A."/>
            <person name="Scott J."/>
            <person name="Pierce K.A."/>
            <person name="Xavier R.J."/>
            <person name="Alm E.J."/>
        </authorList>
    </citation>
    <scope>NUCLEOTIDE SEQUENCE [LARGE SCALE GENOMIC DNA]</scope>
    <source>
        <strain evidence="1 2">BIOML-A188</strain>
    </source>
</reference>
<proteinExistence type="predicted"/>
<gene>
    <name evidence="1" type="ORF">GAO51_19585</name>
</gene>
<dbReference type="Proteomes" id="UP000440614">
    <property type="component" value="Unassembled WGS sequence"/>
</dbReference>
<sequence>MNMKNKNNICPVCGQHHIYLPHEVCLVCYQKTKQSSGFYEALKEREKLANEGKVLHHYLIDDWYNIDTNGLGAVQLIGEYILDIIEDDVKHLWHKRRICFMQDMIRELDMKYFAPASKEQIDDFAQAAINFWDGKMTIQDAKAKLRSMEKIIQKDTLKYSDWEPKDFLLWMMETEEVFDWMWDQWFECIHACIPDKCNDELWIKMFHKHFHDEIKAWIDK</sequence>
<organism evidence="1 2">
    <name type="scientific">Bacteroides thetaiotaomicron</name>
    <dbReference type="NCBI Taxonomy" id="818"/>
    <lineage>
        <taxon>Bacteria</taxon>
        <taxon>Pseudomonadati</taxon>
        <taxon>Bacteroidota</taxon>
        <taxon>Bacteroidia</taxon>
        <taxon>Bacteroidales</taxon>
        <taxon>Bacteroidaceae</taxon>
        <taxon>Bacteroides</taxon>
    </lineage>
</organism>
<name>A0A6I0NZN4_BACT4</name>
<dbReference type="EMBL" id="WCSY01000021">
    <property type="protein sequence ID" value="KAB4308466.1"/>
    <property type="molecule type" value="Genomic_DNA"/>
</dbReference>
<comment type="caution">
    <text evidence="1">The sequence shown here is derived from an EMBL/GenBank/DDBJ whole genome shotgun (WGS) entry which is preliminary data.</text>
</comment>
<dbReference type="AlphaFoldDB" id="A0A6I0NZN4"/>
<protein>
    <submittedName>
        <fullName evidence="1">Uncharacterized protein</fullName>
    </submittedName>
</protein>
<accession>A0A6I0NZN4</accession>
<evidence type="ECO:0000313" key="1">
    <source>
        <dbReference type="EMBL" id="KAB4308466.1"/>
    </source>
</evidence>
<evidence type="ECO:0000313" key="2">
    <source>
        <dbReference type="Proteomes" id="UP000440614"/>
    </source>
</evidence>